<proteinExistence type="predicted"/>
<accession>A0A2A6Z7Z5</accession>
<sequence>MKKKNCRMTDLERAQHARAVQFRKMTDAQICEYMDGLLEREREARSTAPAPSKEEIVNEFLDTLSIRTTSGLRVSDATIRKIRSIAVDRGFIKSAEVSDG</sequence>
<protein>
    <submittedName>
        <fullName evidence="1">Uncharacterized protein</fullName>
    </submittedName>
</protein>
<comment type="caution">
    <text evidence="1">The sequence shown here is derived from an EMBL/GenBank/DDBJ whole genome shotgun (WGS) entry which is preliminary data.</text>
</comment>
<gene>
    <name evidence="1" type="ORF">CGS46_13225</name>
</gene>
<dbReference type="AlphaFoldDB" id="A0A2A6Z7Z5"/>
<evidence type="ECO:0000313" key="2">
    <source>
        <dbReference type="Proteomes" id="UP000220752"/>
    </source>
</evidence>
<dbReference type="EMBL" id="NMTQ01000037">
    <property type="protein sequence ID" value="PDX57477.1"/>
    <property type="molecule type" value="Genomic_DNA"/>
</dbReference>
<organism evidence="1 2">
    <name type="scientific">Faecalibacterium langellae</name>
    <dbReference type="NCBI Taxonomy" id="3435293"/>
    <lineage>
        <taxon>Bacteria</taxon>
        <taxon>Bacillati</taxon>
        <taxon>Bacillota</taxon>
        <taxon>Clostridia</taxon>
        <taxon>Eubacteriales</taxon>
        <taxon>Oscillospiraceae</taxon>
        <taxon>Faecalibacterium</taxon>
    </lineage>
</organism>
<dbReference type="Proteomes" id="UP000220752">
    <property type="component" value="Unassembled WGS sequence"/>
</dbReference>
<keyword evidence="2" id="KW-1185">Reference proteome</keyword>
<evidence type="ECO:0000313" key="1">
    <source>
        <dbReference type="EMBL" id="PDX57477.1"/>
    </source>
</evidence>
<reference evidence="1 2" key="1">
    <citation type="journal article" date="2017" name="Front. Microbiol.">
        <title>New Insights into the Diversity of the Genus Faecalibacterium.</title>
        <authorList>
            <person name="Benevides L."/>
            <person name="Burman S."/>
            <person name="Martin R."/>
            <person name="Robert V."/>
            <person name="Thomas M."/>
            <person name="Miquel S."/>
            <person name="Chain F."/>
            <person name="Sokol H."/>
            <person name="Bermudez-Humaran L.G."/>
            <person name="Morrison M."/>
            <person name="Langella P."/>
            <person name="Azevedo V.A."/>
            <person name="Chatel J.M."/>
            <person name="Soares S."/>
        </authorList>
    </citation>
    <scope>NUCLEOTIDE SEQUENCE [LARGE SCALE GENOMIC DNA]</scope>
    <source>
        <strain evidence="2">CNCM I-4540</strain>
    </source>
</reference>
<name>A0A2A6Z7Z5_9FIRM</name>